<keyword evidence="5" id="KW-1185">Reference proteome</keyword>
<dbReference type="Pfam" id="PF12236">
    <property type="entry name" value="Head-tail_con"/>
    <property type="match status" value="1"/>
</dbReference>
<evidence type="ECO:0000256" key="1">
    <source>
        <dbReference type="ARBA" id="ARBA00004328"/>
    </source>
</evidence>
<organism evidence="4 5">
    <name type="scientific">Desulfobaculum xiamenense</name>
    <dbReference type="NCBI Taxonomy" id="995050"/>
    <lineage>
        <taxon>Bacteria</taxon>
        <taxon>Pseudomonadati</taxon>
        <taxon>Thermodesulfobacteriota</taxon>
        <taxon>Desulfovibrionia</taxon>
        <taxon>Desulfovibrionales</taxon>
        <taxon>Desulfovibrionaceae</taxon>
        <taxon>Desulfobaculum</taxon>
    </lineage>
</organism>
<dbReference type="AlphaFoldDB" id="A0A846QTM1"/>
<keyword evidence="2" id="KW-1188">Viral release from host cell</keyword>
<protein>
    <recommendedName>
        <fullName evidence="6">Bacteriophage head to tail connecting protein</fullName>
    </recommendedName>
</protein>
<sequence length="563" mass="62787">MQHQADFPVGDDTAVAREVVRRFGDVRRVRQPFEAMWDDVALYMGQGDVGFAEARSGDVRRPDVLDATARRAADIFAAGMLSGACSPSQRWFALALDDADLADRPAVRAWLQDVEDIFYAVLAEGGFYREQALAYHQSGLFGWQCLYVDESPTGGVRFRALPLSEVFIAENAQGEVDTVFRRFRMRATDAARRWGADALSEAMRRALADTKRQNEEFTLLHAVFPRPQGSARMPGNCLPFASYYVELGDAHLVSEGGYDELPYVVARFRRLPGTPYSASPGTEALADVKMLNEMKRLILEAGQLAVAPPYLVPDDGFVGRFSFEPRAMNYYRRAEGNSLADFGPLSVGGDPRFSWELMQSTRQDINAAFFVDLFMTIRSRVREGAAPTALEVAELASERMFLLGPLLVNQQQENFARLFDRLHRLLLRRGELPPAPAELDGMRLRAEYVSPLMLAQKEARSQSVLQTYRDAGAMAALAPSVLDNFDHDENLRRIMESRGFPQRGMRSRAAVRRLREERAQAEAQATQDERGRELLDAAAVYPALSRAAEPGSPARIIMETLGG</sequence>
<name>A0A846QTM1_9BACT</name>
<evidence type="ECO:0000313" key="4">
    <source>
        <dbReference type="EMBL" id="NJB68524.1"/>
    </source>
</evidence>
<dbReference type="Proteomes" id="UP000580856">
    <property type="component" value="Unassembled WGS sequence"/>
</dbReference>
<evidence type="ECO:0000313" key="5">
    <source>
        <dbReference type="Proteomes" id="UP000580856"/>
    </source>
</evidence>
<proteinExistence type="predicted"/>
<keyword evidence="3" id="KW-0231">Viral genome packaging</keyword>
<comment type="subcellular location">
    <subcellularLocation>
        <location evidence="1">Virion</location>
    </subcellularLocation>
</comment>
<gene>
    <name evidence="4" type="ORF">GGQ74_002197</name>
</gene>
<comment type="caution">
    <text evidence="4">The sequence shown here is derived from an EMBL/GenBank/DDBJ whole genome shotgun (WGS) entry which is preliminary data.</text>
</comment>
<evidence type="ECO:0000256" key="3">
    <source>
        <dbReference type="ARBA" id="ARBA00023219"/>
    </source>
</evidence>
<dbReference type="InterPro" id="IPR020991">
    <property type="entry name" value="Connector_podovirus"/>
</dbReference>
<reference evidence="4 5" key="1">
    <citation type="submission" date="2020-03" db="EMBL/GenBank/DDBJ databases">
        <title>Genomic Encyclopedia of Type Strains, Phase IV (KMG-IV): sequencing the most valuable type-strain genomes for metagenomic binning, comparative biology and taxonomic classification.</title>
        <authorList>
            <person name="Goeker M."/>
        </authorList>
    </citation>
    <scope>NUCLEOTIDE SEQUENCE [LARGE SCALE GENOMIC DNA]</scope>
    <source>
        <strain evidence="4 5">DSM 24233</strain>
    </source>
</reference>
<evidence type="ECO:0008006" key="6">
    <source>
        <dbReference type="Google" id="ProtNLM"/>
    </source>
</evidence>
<accession>A0A846QTM1</accession>
<evidence type="ECO:0000256" key="2">
    <source>
        <dbReference type="ARBA" id="ARBA00022612"/>
    </source>
</evidence>
<dbReference type="RefSeq" id="WP_167941580.1">
    <property type="nucleotide sequence ID" value="NZ_JAATJA010000002.1"/>
</dbReference>
<dbReference type="EMBL" id="JAATJA010000002">
    <property type="protein sequence ID" value="NJB68524.1"/>
    <property type="molecule type" value="Genomic_DNA"/>
</dbReference>